<sequence length="45" mass="5275">MLCYLARLTELELVDRERRMVERRIKAEKFPAVKSLPSMVCAANH</sequence>
<evidence type="ECO:0000313" key="1">
    <source>
        <dbReference type="EMBL" id="ASP20014.1"/>
    </source>
</evidence>
<accession>A0A222E1C7</accession>
<dbReference type="EMBL" id="CP022540">
    <property type="protein sequence ID" value="ASP20014.1"/>
    <property type="molecule type" value="Genomic_DNA"/>
</dbReference>
<dbReference type="KEGG" id="aht:ANTHELSMS3_01308"/>
<gene>
    <name evidence="1" type="ORF">ANTHELSMS3_01308</name>
</gene>
<dbReference type="Proteomes" id="UP000203589">
    <property type="component" value="Chromosome"/>
</dbReference>
<organism evidence="1 2">
    <name type="scientific">Antarctobacter heliothermus</name>
    <dbReference type="NCBI Taxonomy" id="74033"/>
    <lineage>
        <taxon>Bacteria</taxon>
        <taxon>Pseudomonadati</taxon>
        <taxon>Pseudomonadota</taxon>
        <taxon>Alphaproteobacteria</taxon>
        <taxon>Rhodobacterales</taxon>
        <taxon>Roseobacteraceae</taxon>
        <taxon>Antarctobacter</taxon>
    </lineage>
</organism>
<name>A0A222E1C7_9RHOB</name>
<proteinExistence type="predicted"/>
<protein>
    <submittedName>
        <fullName evidence="1">AAA family ATPase</fullName>
    </submittedName>
</protein>
<reference evidence="1 2" key="1">
    <citation type="submission" date="2017-07" db="EMBL/GenBank/DDBJ databases">
        <title>Genome Sequence of Antarctobacter heliothermus Strain SMS3 Isolated from a culture of the Diatom Skeletonema marinoi.</title>
        <authorList>
            <person name="Topel M."/>
            <person name="Pinder M.I.M."/>
            <person name="Johansson O.N."/>
            <person name="Kourtchenko O."/>
            <person name="Godhe A."/>
            <person name="Clarke A.K."/>
        </authorList>
    </citation>
    <scope>NUCLEOTIDE SEQUENCE [LARGE SCALE GENOMIC DNA]</scope>
    <source>
        <strain evidence="1 2">SMS3</strain>
    </source>
</reference>
<evidence type="ECO:0000313" key="2">
    <source>
        <dbReference type="Proteomes" id="UP000203589"/>
    </source>
</evidence>
<keyword evidence="2" id="KW-1185">Reference proteome</keyword>
<dbReference type="AlphaFoldDB" id="A0A222E1C7"/>